<sequence length="136" mass="14766">MLSVSRTARDCPCCASLSASLPRRIIEGPTASGSCSIEGERAVANNGRSESAARSAFLFWAGWAWIVPGVTNMIGDVGAALALPSKFMMMQRCMPNACCAGAPRWAAHIGLMHQLIHFSSRRFAFGHIRERPFILR</sequence>
<evidence type="ECO:0000313" key="1">
    <source>
        <dbReference type="EMBL" id="KAI0045036.1"/>
    </source>
</evidence>
<reference evidence="1" key="1">
    <citation type="submission" date="2021-02" db="EMBL/GenBank/DDBJ databases">
        <authorList>
            <consortium name="DOE Joint Genome Institute"/>
            <person name="Ahrendt S."/>
            <person name="Looney B.P."/>
            <person name="Miyauchi S."/>
            <person name="Morin E."/>
            <person name="Drula E."/>
            <person name="Courty P.E."/>
            <person name="Chicoki N."/>
            <person name="Fauchery L."/>
            <person name="Kohler A."/>
            <person name="Kuo A."/>
            <person name="Labutti K."/>
            <person name="Pangilinan J."/>
            <person name="Lipzen A."/>
            <person name="Riley R."/>
            <person name="Andreopoulos W."/>
            <person name="He G."/>
            <person name="Johnson J."/>
            <person name="Barry K.W."/>
            <person name="Grigoriev I.V."/>
            <person name="Nagy L."/>
            <person name="Hibbett D."/>
            <person name="Henrissat B."/>
            <person name="Matheny P.B."/>
            <person name="Labbe J."/>
            <person name="Martin F."/>
        </authorList>
    </citation>
    <scope>NUCLEOTIDE SEQUENCE</scope>
    <source>
        <strain evidence="1">FP105234-sp</strain>
    </source>
</reference>
<dbReference type="EMBL" id="MU275964">
    <property type="protein sequence ID" value="KAI0045036.1"/>
    <property type="molecule type" value="Genomic_DNA"/>
</dbReference>
<evidence type="ECO:0000313" key="2">
    <source>
        <dbReference type="Proteomes" id="UP000814033"/>
    </source>
</evidence>
<protein>
    <submittedName>
        <fullName evidence="1">Uncharacterized protein</fullName>
    </submittedName>
</protein>
<gene>
    <name evidence="1" type="ORF">FA95DRAFT_178279</name>
</gene>
<dbReference type="Proteomes" id="UP000814033">
    <property type="component" value="Unassembled WGS sequence"/>
</dbReference>
<reference evidence="1" key="2">
    <citation type="journal article" date="2022" name="New Phytol.">
        <title>Evolutionary transition to the ectomycorrhizal habit in the genomes of a hyperdiverse lineage of mushroom-forming fungi.</title>
        <authorList>
            <person name="Looney B."/>
            <person name="Miyauchi S."/>
            <person name="Morin E."/>
            <person name="Drula E."/>
            <person name="Courty P.E."/>
            <person name="Kohler A."/>
            <person name="Kuo A."/>
            <person name="LaButti K."/>
            <person name="Pangilinan J."/>
            <person name="Lipzen A."/>
            <person name="Riley R."/>
            <person name="Andreopoulos W."/>
            <person name="He G."/>
            <person name="Johnson J."/>
            <person name="Nolan M."/>
            <person name="Tritt A."/>
            <person name="Barry K.W."/>
            <person name="Grigoriev I.V."/>
            <person name="Nagy L.G."/>
            <person name="Hibbett D."/>
            <person name="Henrissat B."/>
            <person name="Matheny P.B."/>
            <person name="Labbe J."/>
            <person name="Martin F.M."/>
        </authorList>
    </citation>
    <scope>NUCLEOTIDE SEQUENCE</scope>
    <source>
        <strain evidence="1">FP105234-sp</strain>
    </source>
</reference>
<comment type="caution">
    <text evidence="1">The sequence shown here is derived from an EMBL/GenBank/DDBJ whole genome shotgun (WGS) entry which is preliminary data.</text>
</comment>
<name>A0ACB8RMW9_9AGAM</name>
<organism evidence="1 2">
    <name type="scientific">Auriscalpium vulgare</name>
    <dbReference type="NCBI Taxonomy" id="40419"/>
    <lineage>
        <taxon>Eukaryota</taxon>
        <taxon>Fungi</taxon>
        <taxon>Dikarya</taxon>
        <taxon>Basidiomycota</taxon>
        <taxon>Agaricomycotina</taxon>
        <taxon>Agaricomycetes</taxon>
        <taxon>Russulales</taxon>
        <taxon>Auriscalpiaceae</taxon>
        <taxon>Auriscalpium</taxon>
    </lineage>
</organism>
<proteinExistence type="predicted"/>
<accession>A0ACB8RMW9</accession>
<keyword evidence="2" id="KW-1185">Reference proteome</keyword>